<comment type="similarity">
    <text evidence="4">Belongs to the PriB family.</text>
</comment>
<organism evidence="5 6">
    <name type="scientific">Microvirgula aerodenitrificans</name>
    <dbReference type="NCBI Taxonomy" id="57480"/>
    <lineage>
        <taxon>Bacteria</taxon>
        <taxon>Pseudomonadati</taxon>
        <taxon>Pseudomonadota</taxon>
        <taxon>Betaproteobacteria</taxon>
        <taxon>Neisseriales</taxon>
        <taxon>Aquaspirillaceae</taxon>
        <taxon>Microvirgula</taxon>
    </lineage>
</organism>
<keyword evidence="3 4" id="KW-0238">DNA-binding</keyword>
<evidence type="ECO:0000256" key="3">
    <source>
        <dbReference type="ARBA" id="ARBA00023125"/>
    </source>
</evidence>
<accession>A0A2S0P791</accession>
<proteinExistence type="inferred from homology"/>
<keyword evidence="2 4" id="KW-0235">DNA replication</keyword>
<dbReference type="Proteomes" id="UP000244173">
    <property type="component" value="Chromosome"/>
</dbReference>
<dbReference type="KEGG" id="maer:DAI18_03225"/>
<protein>
    <recommendedName>
        <fullName evidence="4">Replication restart protein PriB</fullName>
    </recommendedName>
</protein>
<dbReference type="Gene3D" id="2.40.50.140">
    <property type="entry name" value="Nucleic acid-binding proteins"/>
    <property type="match status" value="1"/>
</dbReference>
<dbReference type="HAMAP" id="MF_00720">
    <property type="entry name" value="PriB"/>
    <property type="match status" value="1"/>
</dbReference>
<dbReference type="GO" id="GO:0006269">
    <property type="term" value="P:DNA replication, synthesis of primer"/>
    <property type="evidence" value="ECO:0007669"/>
    <property type="project" value="UniProtKB-KW"/>
</dbReference>
<dbReference type="GO" id="GO:1990077">
    <property type="term" value="C:primosome complex"/>
    <property type="evidence" value="ECO:0007669"/>
    <property type="project" value="UniProtKB-UniRule"/>
</dbReference>
<evidence type="ECO:0000313" key="5">
    <source>
        <dbReference type="EMBL" id="AVY93157.1"/>
    </source>
</evidence>
<evidence type="ECO:0000256" key="2">
    <source>
        <dbReference type="ARBA" id="ARBA00022705"/>
    </source>
</evidence>
<dbReference type="PROSITE" id="PS50935">
    <property type="entry name" value="SSB"/>
    <property type="match status" value="1"/>
</dbReference>
<evidence type="ECO:0000256" key="4">
    <source>
        <dbReference type="HAMAP-Rule" id="MF_00720"/>
    </source>
</evidence>
<dbReference type="Pfam" id="PF22657">
    <property type="entry name" value="SSB_1"/>
    <property type="match status" value="1"/>
</dbReference>
<reference evidence="5 6" key="1">
    <citation type="submission" date="2018-04" db="EMBL/GenBank/DDBJ databases">
        <title>Denitrifier Microvirgula.</title>
        <authorList>
            <person name="Anderson E."/>
            <person name="Jang J."/>
            <person name="Ishii S."/>
        </authorList>
    </citation>
    <scope>NUCLEOTIDE SEQUENCE [LARGE SCALE GENOMIC DNA]</scope>
    <source>
        <strain evidence="5 6">BE2.4</strain>
    </source>
</reference>
<dbReference type="GO" id="GO:0003697">
    <property type="term" value="F:single-stranded DNA binding"/>
    <property type="evidence" value="ECO:0007669"/>
    <property type="project" value="UniProtKB-UniRule"/>
</dbReference>
<dbReference type="OrthoDB" id="5296916at2"/>
<dbReference type="EMBL" id="CP028519">
    <property type="protein sequence ID" value="AVY93157.1"/>
    <property type="molecule type" value="Genomic_DNA"/>
</dbReference>
<dbReference type="InterPro" id="IPR012340">
    <property type="entry name" value="NA-bd_OB-fold"/>
</dbReference>
<keyword evidence="1 4" id="KW-0639">Primosome</keyword>
<keyword evidence="6" id="KW-1185">Reference proteome</keyword>
<sequence>MRNQVRIEGVARRVEPVRYTPAGIPVLSFELEHESKQQAGGFERAVRCVISAQMVGTEAPQTAPQLEGNTVCVDGFLAAKSLRNPRLVLHVQHVELIKV</sequence>
<dbReference type="NCBIfam" id="TIGR04418">
    <property type="entry name" value="PriB_gamma"/>
    <property type="match status" value="1"/>
</dbReference>
<comment type="subunit">
    <text evidence="4">Homodimer. Interacts with PriA and DnaT. Component of the replication restart primosome. Primosome assembly occurs via a 'hand-off' mechanism. PriA binds to replication forks, subsequently PriB then DnaT bind; DnaT then displaces ssDNA to generate the helicase loading substrate.</text>
</comment>
<dbReference type="InterPro" id="IPR000424">
    <property type="entry name" value="Primosome_PriB/ssb"/>
</dbReference>
<dbReference type="InterPro" id="IPR023646">
    <property type="entry name" value="Prisomal_replication_PriB"/>
</dbReference>
<gene>
    <name evidence="4 5" type="primary">priB</name>
    <name evidence="5" type="ORF">DAI18_03225</name>
</gene>
<dbReference type="PIRSF" id="PIRSF003135">
    <property type="entry name" value="Primosomal_n"/>
    <property type="match status" value="1"/>
</dbReference>
<evidence type="ECO:0000256" key="1">
    <source>
        <dbReference type="ARBA" id="ARBA00022515"/>
    </source>
</evidence>
<dbReference type="STRING" id="1122240.GCA_000620105_00384"/>
<comment type="function">
    <text evidence="4">Involved in the restart of stalled replication forks, which reloads the replicative helicase on sites other than the origin of replication; the PriA-PriB pathway is the major replication restart pathway. During primosome assembly it facilitates complex formation between PriA and DnaT on DNA; stabilizes PriA on DNA. Stimulates the DNA unwinding activity of PriA helicase.</text>
</comment>
<evidence type="ECO:0000313" key="6">
    <source>
        <dbReference type="Proteomes" id="UP000244173"/>
    </source>
</evidence>
<name>A0A2S0P791_9NEIS</name>
<dbReference type="AlphaFoldDB" id="A0A2S0P791"/>
<dbReference type="SUPFAM" id="SSF50249">
    <property type="entry name" value="Nucleic acid-binding proteins"/>
    <property type="match status" value="1"/>
</dbReference>
<dbReference type="RefSeq" id="WP_107888722.1">
    <property type="nucleotide sequence ID" value="NZ_CALFSO010000042.1"/>
</dbReference>